<comment type="caution">
    <text evidence="2">The sequence shown here is derived from an EMBL/GenBank/DDBJ whole genome shotgun (WGS) entry which is preliminary data.</text>
</comment>
<dbReference type="RefSeq" id="WP_345206942.1">
    <property type="nucleotide sequence ID" value="NZ_BAABHX010000006.1"/>
</dbReference>
<keyword evidence="3" id="KW-1185">Reference proteome</keyword>
<name>A0ABP9MP70_9FLAO</name>
<evidence type="ECO:0000256" key="1">
    <source>
        <dbReference type="SAM" id="Coils"/>
    </source>
</evidence>
<feature type="coiled-coil region" evidence="1">
    <location>
        <begin position="185"/>
        <end position="212"/>
    </location>
</feature>
<protein>
    <submittedName>
        <fullName evidence="2">Uncharacterized protein</fullName>
    </submittedName>
</protein>
<dbReference type="Proteomes" id="UP001500353">
    <property type="component" value="Unassembled WGS sequence"/>
</dbReference>
<keyword evidence="1" id="KW-0175">Coiled coil</keyword>
<organism evidence="2 3">
    <name type="scientific">Chryseobacterium ginsengisoli</name>
    <dbReference type="NCBI Taxonomy" id="363853"/>
    <lineage>
        <taxon>Bacteria</taxon>
        <taxon>Pseudomonadati</taxon>
        <taxon>Bacteroidota</taxon>
        <taxon>Flavobacteriia</taxon>
        <taxon>Flavobacteriales</taxon>
        <taxon>Weeksellaceae</taxon>
        <taxon>Chryseobacterium group</taxon>
        <taxon>Chryseobacterium</taxon>
    </lineage>
</organism>
<accession>A0ABP9MP70</accession>
<proteinExistence type="predicted"/>
<evidence type="ECO:0000313" key="3">
    <source>
        <dbReference type="Proteomes" id="UP001500353"/>
    </source>
</evidence>
<sequence length="237" mass="27488">MFENLLEGKAEDFINMKIELIPVIEITNYDQDIPMPPSGPHWEFPDEWENYHISASLKVGFSESFTPYFKSSSLYRLSEISDEDLLKIIEREISELETDEDFEIEDLLSPLDGGYILKIDDVDKYFPQCCTDLSDIKDWENLLDNDEPHFYIGHPYPKVEKSGNKIVFDFLNSPIKENYAPPVFEDRIEVDKESLKIAIESAKNELHCFAQQLIKINISQNLNIPAIDKILIYGVKE</sequence>
<gene>
    <name evidence="2" type="ORF">GCM10023210_34850</name>
</gene>
<dbReference type="EMBL" id="BAABHX010000006">
    <property type="protein sequence ID" value="GAA5098558.1"/>
    <property type="molecule type" value="Genomic_DNA"/>
</dbReference>
<evidence type="ECO:0000313" key="2">
    <source>
        <dbReference type="EMBL" id="GAA5098558.1"/>
    </source>
</evidence>
<reference evidence="3" key="1">
    <citation type="journal article" date="2019" name="Int. J. Syst. Evol. Microbiol.">
        <title>The Global Catalogue of Microorganisms (GCM) 10K type strain sequencing project: providing services to taxonomists for standard genome sequencing and annotation.</title>
        <authorList>
            <consortium name="The Broad Institute Genomics Platform"/>
            <consortium name="The Broad Institute Genome Sequencing Center for Infectious Disease"/>
            <person name="Wu L."/>
            <person name="Ma J."/>
        </authorList>
    </citation>
    <scope>NUCLEOTIDE SEQUENCE [LARGE SCALE GENOMIC DNA]</scope>
    <source>
        <strain evidence="3">JCM 18019</strain>
    </source>
</reference>